<evidence type="ECO:0000256" key="1">
    <source>
        <dbReference type="SAM" id="SignalP"/>
    </source>
</evidence>
<dbReference type="Gene3D" id="2.40.160.60">
    <property type="entry name" value="Outer membrane protein transport protein (OMPP1/FadL/TodX)"/>
    <property type="match status" value="1"/>
</dbReference>
<evidence type="ECO:0000259" key="2">
    <source>
        <dbReference type="Pfam" id="PF19572"/>
    </source>
</evidence>
<proteinExistence type="predicted"/>
<dbReference type="Pfam" id="PF19572">
    <property type="entry name" value="PorV"/>
    <property type="match status" value="1"/>
</dbReference>
<dbReference type="STRING" id="1159016.SAMN02927937_00953"/>
<dbReference type="EMBL" id="FNXE01000009">
    <property type="protein sequence ID" value="SEH70267.1"/>
    <property type="molecule type" value="Genomic_DNA"/>
</dbReference>
<dbReference type="NCBIfam" id="NF033709">
    <property type="entry name" value="PorV_fam"/>
    <property type="match status" value="1"/>
</dbReference>
<gene>
    <name evidence="3" type="ORF">SAMN02927937_00953</name>
</gene>
<sequence>MKKRLYILSLLLCTALMQAQTARKYSNEFLNIGVDAAAFGMANSVIAQTGDVNSGYWNPAGLVHLQDKQISLMHASYFANIAQYDYAAFAMPIDEKSALAISAIRFGVDDIMNTTELIDQNGNIDYNRISLFSTADYAFNISYARKLSVEGLSLGANAKIVRRVIGDFAKSWGFGLDVGLQYHTENWKFGLMARDITTTYNVWNINEAEYEKIKDAVEGQNQTVPETTELTLPKLQLGVARDFALTEKFNLTAAAVLHTEFYETNAVISTSAFSIQPSAGFEFGYNKMVFVRAGVGNFQNELQIDDTKKTTFQPNVGLGFKYKGIQVDYALTDIGDNSAALYSNIFSLKLDLGIFTKSNE</sequence>
<name>A0A1H6KA69_9FLAO</name>
<dbReference type="SUPFAM" id="SSF56935">
    <property type="entry name" value="Porins"/>
    <property type="match status" value="1"/>
</dbReference>
<organism evidence="3 4">
    <name type="scientific">Paenimyroides marinum</name>
    <dbReference type="NCBI Taxonomy" id="1159016"/>
    <lineage>
        <taxon>Bacteria</taxon>
        <taxon>Pseudomonadati</taxon>
        <taxon>Bacteroidota</taxon>
        <taxon>Flavobacteriia</taxon>
        <taxon>Flavobacteriales</taxon>
        <taxon>Flavobacteriaceae</taxon>
        <taxon>Paenimyroides</taxon>
    </lineage>
</organism>
<feature type="chain" id="PRO_5011788676" description="Type IX secretion system protein PorV domain-containing protein" evidence="1">
    <location>
        <begin position="20"/>
        <end position="360"/>
    </location>
</feature>
<keyword evidence="4" id="KW-1185">Reference proteome</keyword>
<reference evidence="3 4" key="1">
    <citation type="submission" date="2016-10" db="EMBL/GenBank/DDBJ databases">
        <authorList>
            <person name="de Groot N.N."/>
        </authorList>
    </citation>
    <scope>NUCLEOTIDE SEQUENCE [LARGE SCALE GENOMIC DNA]</scope>
    <source>
        <strain evidence="3 4">CGMCC 1.10825</strain>
    </source>
</reference>
<dbReference type="AlphaFoldDB" id="A0A1H6KA69"/>
<dbReference type="SUPFAM" id="SSF56925">
    <property type="entry name" value="OMPA-like"/>
    <property type="match status" value="1"/>
</dbReference>
<evidence type="ECO:0000313" key="4">
    <source>
        <dbReference type="Proteomes" id="UP000199634"/>
    </source>
</evidence>
<keyword evidence="1" id="KW-0732">Signal</keyword>
<dbReference type="Proteomes" id="UP000199634">
    <property type="component" value="Unassembled WGS sequence"/>
</dbReference>
<protein>
    <recommendedName>
        <fullName evidence="2">Type IX secretion system protein PorV domain-containing protein</fullName>
    </recommendedName>
</protein>
<feature type="domain" description="Type IX secretion system protein PorV" evidence="2">
    <location>
        <begin position="26"/>
        <end position="253"/>
    </location>
</feature>
<dbReference type="InterPro" id="IPR045741">
    <property type="entry name" value="PorV"/>
</dbReference>
<feature type="signal peptide" evidence="1">
    <location>
        <begin position="1"/>
        <end position="19"/>
    </location>
</feature>
<accession>A0A1H6KA69</accession>
<dbReference type="InterPro" id="IPR011250">
    <property type="entry name" value="OMP/PagP_B-barrel"/>
</dbReference>
<evidence type="ECO:0000313" key="3">
    <source>
        <dbReference type="EMBL" id="SEH70267.1"/>
    </source>
</evidence>